<feature type="binding site" description="in other chain" evidence="14">
    <location>
        <begin position="189"/>
        <end position="191"/>
    </location>
    <ligand>
        <name>ADP</name>
        <dbReference type="ChEBI" id="CHEBI:456216"/>
        <note>allosteric activator; ligand shared between dimeric partners</note>
    </ligand>
</feature>
<dbReference type="InterPro" id="IPR000023">
    <property type="entry name" value="Phosphofructokinase_dom"/>
</dbReference>
<dbReference type="Proteomes" id="UP000028487">
    <property type="component" value="Unassembled WGS sequence"/>
</dbReference>
<feature type="binding site" description="in other chain" evidence="14">
    <location>
        <position position="228"/>
    </location>
    <ligand>
        <name>substrate</name>
        <note>ligand shared between dimeric partners</note>
    </ligand>
</feature>
<dbReference type="EC" id="2.7.1.11" evidence="14"/>
<name>A0A077NFD9_XENBV</name>
<dbReference type="EMBL" id="CBSV010000103">
    <property type="protein sequence ID" value="CDH00867.1"/>
    <property type="molecule type" value="Genomic_DNA"/>
</dbReference>
<evidence type="ECO:0000256" key="5">
    <source>
        <dbReference type="ARBA" id="ARBA00022533"/>
    </source>
</evidence>
<evidence type="ECO:0000256" key="11">
    <source>
        <dbReference type="ARBA" id="ARBA00022842"/>
    </source>
</evidence>
<comment type="subcellular location">
    <subcellularLocation>
        <location evidence="2 14">Cytoplasm</location>
    </subcellularLocation>
</comment>
<evidence type="ECO:0000256" key="3">
    <source>
        <dbReference type="ARBA" id="ARBA00004679"/>
    </source>
</evidence>
<dbReference type="GO" id="GO:0048029">
    <property type="term" value="F:monosaccharide binding"/>
    <property type="evidence" value="ECO:0007669"/>
    <property type="project" value="TreeGrafter"/>
</dbReference>
<feature type="binding site" description="in other chain" evidence="14">
    <location>
        <begin position="129"/>
        <end position="131"/>
    </location>
    <ligand>
        <name>substrate</name>
        <note>ligand shared between dimeric partners</note>
    </ligand>
</feature>
<evidence type="ECO:0000256" key="14">
    <source>
        <dbReference type="HAMAP-Rule" id="MF_00339"/>
    </source>
</evidence>
<dbReference type="PRINTS" id="PR00476">
    <property type="entry name" value="PHFRCTKINASE"/>
</dbReference>
<evidence type="ECO:0000256" key="9">
    <source>
        <dbReference type="ARBA" id="ARBA00022777"/>
    </source>
</evidence>
<dbReference type="GO" id="GO:0016208">
    <property type="term" value="F:AMP binding"/>
    <property type="evidence" value="ECO:0007669"/>
    <property type="project" value="TreeGrafter"/>
</dbReference>
<evidence type="ECO:0000256" key="8">
    <source>
        <dbReference type="ARBA" id="ARBA00022741"/>
    </source>
</evidence>
<evidence type="ECO:0000256" key="4">
    <source>
        <dbReference type="ARBA" id="ARBA00022490"/>
    </source>
</evidence>
<evidence type="ECO:0000313" key="16">
    <source>
        <dbReference type="EMBL" id="CDH00867.1"/>
    </source>
</evidence>
<comment type="similarity">
    <text evidence="14">Belongs to the phosphofructokinase type A (PFKA) family. ATP-dependent PFK group I subfamily. Prokaryotic clade 'B1' sub-subfamily.</text>
</comment>
<feature type="binding site" evidence="14">
    <location>
        <position position="249"/>
    </location>
    <ligand>
        <name>substrate</name>
        <note>ligand shared between dimeric partners</note>
    </ligand>
</feature>
<dbReference type="NCBIfam" id="NF002872">
    <property type="entry name" value="PRK03202.1"/>
    <property type="match status" value="1"/>
</dbReference>
<evidence type="ECO:0000256" key="6">
    <source>
        <dbReference type="ARBA" id="ARBA00022679"/>
    </source>
</evidence>
<keyword evidence="4 14" id="KW-0963">Cytoplasm</keyword>
<dbReference type="SUPFAM" id="SSF53784">
    <property type="entry name" value="Phosphofructokinase"/>
    <property type="match status" value="1"/>
</dbReference>
<dbReference type="HOGENOM" id="CLU_020655_0_1_6"/>
<dbReference type="UniPathway" id="UPA00109">
    <property type="reaction ID" value="UER00182"/>
</dbReference>
<protein>
    <recommendedName>
        <fullName evidence="14">ATP-dependent 6-phosphofructokinase</fullName>
        <shortName evidence="14">ATP-PFK</shortName>
        <shortName evidence="14">Phosphofructokinase</shortName>
        <ecNumber evidence="14">2.7.1.11</ecNumber>
    </recommendedName>
    <alternativeName>
        <fullName evidence="14">Phosphohexokinase</fullName>
    </alternativeName>
</protein>
<gene>
    <name evidence="14 16" type="primary">pfkA</name>
    <name evidence="16" type="ORF">XBFM1_1910023</name>
</gene>
<feature type="binding site" description="in other chain" evidence="14">
    <location>
        <begin position="173"/>
        <end position="175"/>
    </location>
    <ligand>
        <name>substrate</name>
        <note>ligand shared between dimeric partners</note>
    </ligand>
</feature>
<dbReference type="Gene3D" id="3.40.50.460">
    <property type="entry name" value="Phosphofructokinase domain"/>
    <property type="match status" value="1"/>
</dbReference>
<reference evidence="16" key="1">
    <citation type="submission" date="2013-07" db="EMBL/GenBank/DDBJ databases">
        <title>Sub-species coevolution in mutualistic symbiosis.</title>
        <authorList>
            <person name="Murfin K."/>
            <person name="Klassen J."/>
            <person name="Lee M."/>
            <person name="Forst S."/>
            <person name="Stock P."/>
            <person name="Goodrich-Blair H."/>
        </authorList>
    </citation>
    <scope>NUCLEOTIDE SEQUENCE [LARGE SCALE GENOMIC DNA]</scope>
    <source>
        <strain evidence="16">Feltiae Moldova</strain>
    </source>
</reference>
<dbReference type="FunFam" id="3.40.50.450:FF:000001">
    <property type="entry name" value="ATP-dependent 6-phosphofructokinase"/>
    <property type="match status" value="1"/>
</dbReference>
<keyword evidence="5 14" id="KW-0021">Allosteric enzyme</keyword>
<comment type="subunit">
    <text evidence="14">Homotetramer.</text>
</comment>
<evidence type="ECO:0000313" key="17">
    <source>
        <dbReference type="Proteomes" id="UP000028487"/>
    </source>
</evidence>
<evidence type="ECO:0000259" key="15">
    <source>
        <dbReference type="Pfam" id="PF00365"/>
    </source>
</evidence>
<feature type="binding site" evidence="14">
    <location>
        <begin position="76"/>
        <end position="77"/>
    </location>
    <ligand>
        <name>ATP</name>
        <dbReference type="ChEBI" id="CHEBI:30616"/>
    </ligand>
</feature>
<feature type="binding site" evidence="14">
    <location>
        <begin position="25"/>
        <end position="29"/>
    </location>
    <ligand>
        <name>ADP</name>
        <dbReference type="ChEBI" id="CHEBI:456216"/>
        <note>allosteric activator; ligand shared between dimeric partners</note>
    </ligand>
</feature>
<comment type="activity regulation">
    <text evidence="14">Allosterically activated by ADP and other diphosphonucleosides, and allosterically inhibited by phosphoenolpyruvate.</text>
</comment>
<dbReference type="GO" id="GO:0070095">
    <property type="term" value="F:fructose-6-phosphate binding"/>
    <property type="evidence" value="ECO:0007669"/>
    <property type="project" value="TreeGrafter"/>
</dbReference>
<dbReference type="AlphaFoldDB" id="A0A077NFD9"/>
<comment type="catalytic activity">
    <reaction evidence="13 14">
        <text>beta-D-fructose 6-phosphate + ATP = beta-D-fructose 1,6-bisphosphate + ADP + H(+)</text>
        <dbReference type="Rhea" id="RHEA:16109"/>
        <dbReference type="ChEBI" id="CHEBI:15378"/>
        <dbReference type="ChEBI" id="CHEBI:30616"/>
        <dbReference type="ChEBI" id="CHEBI:32966"/>
        <dbReference type="ChEBI" id="CHEBI:57634"/>
        <dbReference type="ChEBI" id="CHEBI:456216"/>
        <dbReference type="EC" id="2.7.1.11"/>
    </reaction>
</comment>
<dbReference type="GO" id="GO:0005524">
    <property type="term" value="F:ATP binding"/>
    <property type="evidence" value="ECO:0007669"/>
    <property type="project" value="UniProtKB-UniRule"/>
</dbReference>
<dbReference type="GO" id="GO:0042802">
    <property type="term" value="F:identical protein binding"/>
    <property type="evidence" value="ECO:0007669"/>
    <property type="project" value="TreeGrafter"/>
</dbReference>
<dbReference type="CDD" id="cd00763">
    <property type="entry name" value="Bacterial_PFK"/>
    <property type="match status" value="1"/>
</dbReference>
<dbReference type="InterPro" id="IPR022953">
    <property type="entry name" value="ATP_PFK"/>
</dbReference>
<feature type="binding site" evidence="14">
    <location>
        <position position="166"/>
    </location>
    <ligand>
        <name>substrate</name>
        <note>ligand shared between dimeric partners</note>
    </ligand>
</feature>
<dbReference type="RefSeq" id="WP_038204724.1">
    <property type="nucleotide sequence ID" value="NZ_CAWLWD010000164.1"/>
</dbReference>
<evidence type="ECO:0000256" key="7">
    <source>
        <dbReference type="ARBA" id="ARBA00022723"/>
    </source>
</evidence>
<dbReference type="GO" id="GO:0030388">
    <property type="term" value="P:fructose 1,6-bisphosphate metabolic process"/>
    <property type="evidence" value="ECO:0007669"/>
    <property type="project" value="TreeGrafter"/>
</dbReference>
<feature type="binding site" evidence="14">
    <location>
        <position position="15"/>
    </location>
    <ligand>
        <name>ATP</name>
        <dbReference type="ChEBI" id="CHEBI:30616"/>
    </ligand>
</feature>
<keyword evidence="11 14" id="KW-0460">Magnesium</keyword>
<sequence length="325" mass="35757">MINKIKRIGVLTSGGDAPGMNAAIRGVVRVALTEGLEVYGIYDGYLGLYENRMKKLDRFSVSDMINRGGTFLGSARFPEFRDDKVREIAIENMRKNDIDALVVIGGDGSYLGAKKLTEAGFPCIGLPGTIDNDVAGTDYTIGYFTALETVVEAIDRLRDTSTSHKRISIVEVMGRYCGDLTLSAAIAGGCEFIVLPENEIPFDREELLAEIKAGIQKGKRHAIVAITEHVCNVDELAKYIEAETRHETRATVLGHIQRGGAPVAYDRILASRMGAYSVQLLLEGFGGRCVGIQNEKLVHHDIIDAVQNMQRVFKKDWLETAKQLY</sequence>
<feature type="domain" description="Phosphofructokinase" evidence="15">
    <location>
        <begin position="7"/>
        <end position="281"/>
    </location>
</feature>
<dbReference type="GO" id="GO:0006002">
    <property type="term" value="P:fructose 6-phosphate metabolic process"/>
    <property type="evidence" value="ECO:0007669"/>
    <property type="project" value="UniProtKB-UniRule"/>
</dbReference>
<comment type="caution">
    <text evidence="16">The sequence shown here is derived from an EMBL/GenBank/DDBJ whole genome shotgun (WGS) entry which is preliminary data.</text>
</comment>
<feature type="binding site" description="in other chain" evidence="14">
    <location>
        <begin position="219"/>
        <end position="221"/>
    </location>
    <ligand>
        <name>ADP</name>
        <dbReference type="ChEBI" id="CHEBI:456216"/>
        <note>allosteric activator; ligand shared between dimeric partners</note>
    </ligand>
</feature>
<comment type="caution">
    <text evidence="14">Lacks conserved residue(s) required for the propagation of feature annotation.</text>
</comment>
<keyword evidence="9 14" id="KW-0418">Kinase</keyword>
<dbReference type="InterPro" id="IPR012828">
    <property type="entry name" value="PFKA_ATP_prok"/>
</dbReference>
<dbReference type="PIRSF" id="PIRSF000532">
    <property type="entry name" value="ATP_PFK_prok"/>
    <property type="match status" value="1"/>
</dbReference>
<keyword evidence="7 14" id="KW-0479">Metal-binding</keyword>
<dbReference type="NCBIfam" id="TIGR02482">
    <property type="entry name" value="PFKA_ATP"/>
    <property type="match status" value="1"/>
</dbReference>
<dbReference type="PANTHER" id="PTHR13697">
    <property type="entry name" value="PHOSPHOFRUCTOKINASE"/>
    <property type="match status" value="1"/>
</dbReference>
<organism evidence="16 17">
    <name type="scientific">Xenorhabdus bovienii str. feltiae Moldova</name>
    <dbReference type="NCBI Taxonomy" id="1398200"/>
    <lineage>
        <taxon>Bacteria</taxon>
        <taxon>Pseudomonadati</taxon>
        <taxon>Pseudomonadota</taxon>
        <taxon>Gammaproteobacteria</taxon>
        <taxon>Enterobacterales</taxon>
        <taxon>Morganellaceae</taxon>
        <taxon>Xenorhabdus</taxon>
    </lineage>
</organism>
<evidence type="ECO:0000256" key="1">
    <source>
        <dbReference type="ARBA" id="ARBA00001946"/>
    </source>
</evidence>
<dbReference type="GO" id="GO:0003872">
    <property type="term" value="F:6-phosphofructokinase activity"/>
    <property type="evidence" value="ECO:0007669"/>
    <property type="project" value="UniProtKB-UniRule"/>
</dbReference>
<keyword evidence="6 14" id="KW-0808">Transferase</keyword>
<feature type="binding site" evidence="14">
    <location>
        <position position="107"/>
    </location>
    <ligand>
        <name>Mg(2+)</name>
        <dbReference type="ChEBI" id="CHEBI:18420"/>
        <note>catalytic</note>
    </ligand>
</feature>
<dbReference type="InterPro" id="IPR015912">
    <property type="entry name" value="Phosphofructokinase_CS"/>
</dbReference>
<dbReference type="GO" id="GO:0046872">
    <property type="term" value="F:metal ion binding"/>
    <property type="evidence" value="ECO:0007669"/>
    <property type="project" value="UniProtKB-KW"/>
</dbReference>
<comment type="pathway">
    <text evidence="3 14">Carbohydrate degradation; glycolysis; D-glyceraldehyde 3-phosphate and glycerone phosphate from D-glucose: step 3/4.</text>
</comment>
<dbReference type="GO" id="GO:0005945">
    <property type="term" value="C:6-phosphofructokinase complex"/>
    <property type="evidence" value="ECO:0007669"/>
    <property type="project" value="TreeGrafter"/>
</dbReference>
<accession>A0A077NFD9</accession>
<comment type="cofactor">
    <cofactor evidence="1 14">
        <name>Mg(2+)</name>
        <dbReference type="ChEBI" id="CHEBI:18420"/>
    </cofactor>
</comment>
<evidence type="ECO:0000256" key="13">
    <source>
        <dbReference type="ARBA" id="ARBA00048070"/>
    </source>
</evidence>
<feature type="binding site" description="in other chain" evidence="14">
    <location>
        <begin position="255"/>
        <end position="258"/>
    </location>
    <ligand>
        <name>substrate</name>
        <note>ligand shared between dimeric partners</note>
    </ligand>
</feature>
<feature type="binding site" evidence="14">
    <location>
        <begin position="106"/>
        <end position="109"/>
    </location>
    <ligand>
        <name>ATP</name>
        <dbReference type="ChEBI" id="CHEBI:30616"/>
    </ligand>
</feature>
<dbReference type="PANTHER" id="PTHR13697:SF4">
    <property type="entry name" value="ATP-DEPENDENT 6-PHOSPHOFRUCTOKINASE"/>
    <property type="match status" value="1"/>
</dbReference>
<evidence type="ECO:0000256" key="10">
    <source>
        <dbReference type="ARBA" id="ARBA00022840"/>
    </source>
</evidence>
<dbReference type="Gene3D" id="3.40.50.450">
    <property type="match status" value="1"/>
</dbReference>
<dbReference type="HAMAP" id="MF_00339">
    <property type="entry name" value="Phosphofructokinase_I_B1"/>
    <property type="match status" value="1"/>
</dbReference>
<dbReference type="InterPro" id="IPR035966">
    <property type="entry name" value="PKF_sf"/>
</dbReference>
<keyword evidence="10 14" id="KW-0067">ATP-binding</keyword>
<comment type="function">
    <text evidence="14">Catalyzes the phosphorylation of D-fructose 6-phosphate to fructose 1,6-bisphosphate by ATP, the first committing step of glycolysis.</text>
</comment>
<dbReference type="PROSITE" id="PS00433">
    <property type="entry name" value="PHOSPHOFRUCTOKINASE"/>
    <property type="match status" value="1"/>
</dbReference>
<feature type="active site" description="Proton acceptor" evidence="14">
    <location>
        <position position="131"/>
    </location>
</feature>
<proteinExistence type="inferred from homology"/>
<dbReference type="Pfam" id="PF00365">
    <property type="entry name" value="PFK"/>
    <property type="match status" value="1"/>
</dbReference>
<keyword evidence="8 14" id="KW-0547">Nucleotide-binding</keyword>
<keyword evidence="12 14" id="KW-0324">Glycolysis</keyword>
<feature type="binding site" description="in other chain" evidence="14">
    <location>
        <position position="217"/>
    </location>
    <ligand>
        <name>ADP</name>
        <dbReference type="ChEBI" id="CHEBI:456216"/>
        <note>allosteric activator; ligand shared between dimeric partners</note>
    </ligand>
</feature>
<evidence type="ECO:0000256" key="2">
    <source>
        <dbReference type="ARBA" id="ARBA00004496"/>
    </source>
</evidence>
<dbReference type="GO" id="GO:0061621">
    <property type="term" value="P:canonical glycolysis"/>
    <property type="evidence" value="ECO:0007669"/>
    <property type="project" value="TreeGrafter"/>
</dbReference>
<evidence type="ECO:0000256" key="12">
    <source>
        <dbReference type="ARBA" id="ARBA00023152"/>
    </source>
</evidence>
<dbReference type="FunFam" id="3.40.50.460:FF:000002">
    <property type="entry name" value="ATP-dependent 6-phosphofructokinase"/>
    <property type="match status" value="1"/>
</dbReference>
<dbReference type="InterPro" id="IPR012003">
    <property type="entry name" value="ATP_PFK_prok-type"/>
</dbReference>
<feature type="binding site" description="in other chain" evidence="14">
    <location>
        <position position="158"/>
    </location>
    <ligand>
        <name>ADP</name>
        <dbReference type="ChEBI" id="CHEBI:456216"/>
        <note>allosteric activator; ligand shared between dimeric partners</note>
    </ligand>
</feature>